<organism evidence="1 2">
    <name type="scientific">Streptomyces scabiei</name>
    <dbReference type="NCBI Taxonomy" id="1930"/>
    <lineage>
        <taxon>Bacteria</taxon>
        <taxon>Bacillati</taxon>
        <taxon>Actinomycetota</taxon>
        <taxon>Actinomycetes</taxon>
        <taxon>Kitasatosporales</taxon>
        <taxon>Streptomycetaceae</taxon>
        <taxon>Streptomyces</taxon>
    </lineage>
</organism>
<dbReference type="RefSeq" id="WP_059084204.1">
    <property type="nucleotide sequence ID" value="NZ_BCMM01000051.1"/>
</dbReference>
<reference evidence="2" key="1">
    <citation type="submission" date="2015-11" db="EMBL/GenBank/DDBJ databases">
        <authorList>
            <consortium name="Cross-ministerial Strategic Innovation Promotion Program (SIP) consortium"/>
            <person name="Tomihama T."/>
            <person name="Ikenaga M."/>
            <person name="Sakai M."/>
            <person name="Okubo T."/>
            <person name="Ikeda S."/>
        </authorList>
    </citation>
    <scope>NUCLEOTIDE SEQUENCE [LARGE SCALE GENOMIC DNA]</scope>
    <source>
        <strain evidence="2">S58</strain>
    </source>
</reference>
<protein>
    <submittedName>
        <fullName evidence="1">Uncharacterized protein</fullName>
    </submittedName>
</protein>
<comment type="caution">
    <text evidence="1">The sequence shown here is derived from an EMBL/GenBank/DDBJ whole genome shotgun (WGS) entry which is preliminary data.</text>
</comment>
<dbReference type="EMBL" id="BCMM01000051">
    <property type="protein sequence ID" value="GAQ67136.1"/>
    <property type="molecule type" value="Genomic_DNA"/>
</dbReference>
<dbReference type="AlphaFoldDB" id="A0A100JWU0"/>
<gene>
    <name evidence="1" type="ORF">SsS58_07582</name>
</gene>
<evidence type="ECO:0000313" key="1">
    <source>
        <dbReference type="EMBL" id="GAQ67136.1"/>
    </source>
</evidence>
<reference evidence="1 2" key="2">
    <citation type="journal article" date="2016" name="Genome Announc.">
        <title>Draft Genome Sequences of Streptomyces scabiei S58, Streptomyces turgidiscabies T45, and Streptomyces acidiscabies a10, the Pathogens of Potato Common Scab, Isolated in Japan.</title>
        <authorList>
            <person name="Tomihama T."/>
            <person name="Nishi Y."/>
            <person name="Sakai M."/>
            <person name="Ikenaga M."/>
            <person name="Okubo T."/>
            <person name="Ikeda S."/>
        </authorList>
    </citation>
    <scope>NUCLEOTIDE SEQUENCE [LARGE SCALE GENOMIC DNA]</scope>
    <source>
        <strain evidence="1 2">S58</strain>
    </source>
</reference>
<proteinExistence type="predicted"/>
<sequence>MGGDVWTHTGPYQRDLAAGFRQAQKDELARDNHGFEGQSVEELWRDPEWQEYIFTGGTSTVLDFPLMIEAADTDDGPFMRPLTDDEVRAWAPHGRPTYEEWDAALDSEQLDFPGRAQGNCTVLYRDGRPAQIGYWGVTAD</sequence>
<dbReference type="OrthoDB" id="4180788at2"/>
<accession>A0A100JWU0</accession>
<dbReference type="Proteomes" id="UP000067448">
    <property type="component" value="Unassembled WGS sequence"/>
</dbReference>
<name>A0A100JWU0_STRSC</name>
<reference evidence="2" key="3">
    <citation type="submission" date="2016-02" db="EMBL/GenBank/DDBJ databases">
        <title>Draft genome of pathogenic Streptomyces sp. in Japan.</title>
        <authorList>
            <person name="Tomihama T."/>
            <person name="Ikenaga M."/>
            <person name="Sakai M."/>
            <person name="Okubo T."/>
            <person name="Ikeda S."/>
        </authorList>
    </citation>
    <scope>NUCLEOTIDE SEQUENCE [LARGE SCALE GENOMIC DNA]</scope>
    <source>
        <strain evidence="2">S58</strain>
    </source>
</reference>
<evidence type="ECO:0000313" key="2">
    <source>
        <dbReference type="Proteomes" id="UP000067448"/>
    </source>
</evidence>